<evidence type="ECO:0000313" key="1">
    <source>
        <dbReference type="EMBL" id="PLW31822.1"/>
    </source>
</evidence>
<reference evidence="1 2" key="1">
    <citation type="submission" date="2017-11" db="EMBL/GenBank/DDBJ databases">
        <title>De novo assembly and phasing of dikaryotic genomes from two isolates of Puccinia coronata f. sp. avenae, the causal agent of oat crown rust.</title>
        <authorList>
            <person name="Miller M.E."/>
            <person name="Zhang Y."/>
            <person name="Omidvar V."/>
            <person name="Sperschneider J."/>
            <person name="Schwessinger B."/>
            <person name="Raley C."/>
            <person name="Palmer J.M."/>
            <person name="Garnica D."/>
            <person name="Upadhyaya N."/>
            <person name="Rathjen J."/>
            <person name="Taylor J.M."/>
            <person name="Park R.F."/>
            <person name="Dodds P.N."/>
            <person name="Hirsch C.D."/>
            <person name="Kianian S.F."/>
            <person name="Figueroa M."/>
        </authorList>
    </citation>
    <scope>NUCLEOTIDE SEQUENCE [LARGE SCALE GENOMIC DNA]</scope>
    <source>
        <strain evidence="1">12SD80</strain>
    </source>
</reference>
<proteinExistence type="predicted"/>
<evidence type="ECO:0000313" key="2">
    <source>
        <dbReference type="Proteomes" id="UP000235392"/>
    </source>
</evidence>
<name>A0A2N5U291_9BASI</name>
<organism evidence="1 2">
    <name type="scientific">Puccinia coronata f. sp. avenae</name>
    <dbReference type="NCBI Taxonomy" id="200324"/>
    <lineage>
        <taxon>Eukaryota</taxon>
        <taxon>Fungi</taxon>
        <taxon>Dikarya</taxon>
        <taxon>Basidiomycota</taxon>
        <taxon>Pucciniomycotina</taxon>
        <taxon>Pucciniomycetes</taxon>
        <taxon>Pucciniales</taxon>
        <taxon>Pucciniaceae</taxon>
        <taxon>Puccinia</taxon>
    </lineage>
</organism>
<dbReference type="EMBL" id="PGCI01000259">
    <property type="protein sequence ID" value="PLW31822.1"/>
    <property type="molecule type" value="Genomic_DNA"/>
</dbReference>
<sequence>MARFGSMARFGAVARFLSYLGFRISFVVSGDIQLRSQTDYGIPPSRCYTRMPFFCQQPLSPRILQSAKC</sequence>
<accession>A0A2N5U291</accession>
<dbReference type="AlphaFoldDB" id="A0A2N5U291"/>
<protein>
    <submittedName>
        <fullName evidence="1">Uncharacterized protein</fullName>
    </submittedName>
</protein>
<gene>
    <name evidence="1" type="ORF">PCASD_15424</name>
</gene>
<dbReference type="Proteomes" id="UP000235392">
    <property type="component" value="Unassembled WGS sequence"/>
</dbReference>
<comment type="caution">
    <text evidence="1">The sequence shown here is derived from an EMBL/GenBank/DDBJ whole genome shotgun (WGS) entry which is preliminary data.</text>
</comment>